<evidence type="ECO:0000256" key="6">
    <source>
        <dbReference type="SAM" id="MobiDB-lite"/>
    </source>
</evidence>
<dbReference type="CDD" id="cd08366">
    <property type="entry name" value="APC10"/>
    <property type="match status" value="1"/>
</dbReference>
<dbReference type="Proteomes" id="UP000481288">
    <property type="component" value="Unassembled WGS sequence"/>
</dbReference>
<dbReference type="SUPFAM" id="SSF49785">
    <property type="entry name" value="Galactose-binding domain-like"/>
    <property type="match status" value="1"/>
</dbReference>
<name>A0A7D8USG5_9HELO</name>
<gene>
    <name evidence="8" type="primary">Anapc10</name>
    <name evidence="8" type="ORF">LCER1_G004357</name>
</gene>
<reference evidence="8 9" key="1">
    <citation type="submission" date="2018-05" db="EMBL/GenBank/DDBJ databases">
        <title>Whole genome sequencing for identification of molecular markers to develop diagnostic detection tools for the regulated plant pathogen Lachnellula willkommii.</title>
        <authorList>
            <person name="Giroux E."/>
            <person name="Bilodeau G."/>
        </authorList>
    </citation>
    <scope>NUCLEOTIDE SEQUENCE [LARGE SCALE GENOMIC DNA]</scope>
    <source>
        <strain evidence="8 9">CBS 625.97</strain>
    </source>
</reference>
<evidence type="ECO:0000256" key="5">
    <source>
        <dbReference type="ARBA" id="ARBA00023306"/>
    </source>
</evidence>
<dbReference type="PANTHER" id="PTHR12936:SF0">
    <property type="entry name" value="ANAPHASE-PROMOTING COMPLEX SUBUNIT 10"/>
    <property type="match status" value="1"/>
</dbReference>
<keyword evidence="9" id="KW-1185">Reference proteome</keyword>
<keyword evidence="4" id="KW-0833">Ubl conjugation pathway</keyword>
<comment type="similarity">
    <text evidence="1">Belongs to the APC10 family.</text>
</comment>
<dbReference type="GO" id="GO:0005680">
    <property type="term" value="C:anaphase-promoting complex"/>
    <property type="evidence" value="ECO:0007669"/>
    <property type="project" value="InterPro"/>
</dbReference>
<dbReference type="Pfam" id="PF03256">
    <property type="entry name" value="ANAPC10"/>
    <property type="match status" value="1"/>
</dbReference>
<dbReference type="InterPro" id="IPR004939">
    <property type="entry name" value="APC_su10/DOC_dom"/>
</dbReference>
<protein>
    <submittedName>
        <fullName evidence="8">Anaphase-promoting complex subunit 10</fullName>
    </submittedName>
</protein>
<comment type="caution">
    <text evidence="8">The sequence shown here is derived from an EMBL/GenBank/DDBJ whole genome shotgun (WGS) entry which is preliminary data.</text>
</comment>
<keyword evidence="3" id="KW-0498">Mitosis</keyword>
<keyword evidence="5" id="KW-0131">Cell cycle</keyword>
<feature type="region of interest" description="Disordered" evidence="6">
    <location>
        <begin position="1"/>
        <end position="117"/>
    </location>
</feature>
<dbReference type="GO" id="GO:0070979">
    <property type="term" value="P:protein K11-linked ubiquitination"/>
    <property type="evidence" value="ECO:0007669"/>
    <property type="project" value="TreeGrafter"/>
</dbReference>
<evidence type="ECO:0000259" key="7">
    <source>
        <dbReference type="PROSITE" id="PS51284"/>
    </source>
</evidence>
<dbReference type="InterPro" id="IPR016901">
    <property type="entry name" value="APC10/Doc1"/>
</dbReference>
<evidence type="ECO:0000256" key="1">
    <source>
        <dbReference type="ARBA" id="ARBA00006762"/>
    </source>
</evidence>
<evidence type="ECO:0000256" key="4">
    <source>
        <dbReference type="ARBA" id="ARBA00022786"/>
    </source>
</evidence>
<dbReference type="Gene3D" id="2.60.120.260">
    <property type="entry name" value="Galactose-binding domain-like"/>
    <property type="match status" value="1"/>
</dbReference>
<organism evidence="8 9">
    <name type="scientific">Lachnellula cervina</name>
    <dbReference type="NCBI Taxonomy" id="1316786"/>
    <lineage>
        <taxon>Eukaryota</taxon>
        <taxon>Fungi</taxon>
        <taxon>Dikarya</taxon>
        <taxon>Ascomycota</taxon>
        <taxon>Pezizomycotina</taxon>
        <taxon>Leotiomycetes</taxon>
        <taxon>Helotiales</taxon>
        <taxon>Lachnaceae</taxon>
        <taxon>Lachnellula</taxon>
    </lineage>
</organism>
<feature type="compositionally biased region" description="Polar residues" evidence="6">
    <location>
        <begin position="12"/>
        <end position="21"/>
    </location>
</feature>
<proteinExistence type="inferred from homology"/>
<keyword evidence="2" id="KW-0132">Cell division</keyword>
<feature type="compositionally biased region" description="Acidic residues" evidence="6">
    <location>
        <begin position="98"/>
        <end position="117"/>
    </location>
</feature>
<dbReference type="GO" id="GO:0051301">
    <property type="term" value="P:cell division"/>
    <property type="evidence" value="ECO:0007669"/>
    <property type="project" value="UniProtKB-KW"/>
</dbReference>
<dbReference type="InterPro" id="IPR008979">
    <property type="entry name" value="Galactose-bd-like_sf"/>
</dbReference>
<dbReference type="PROSITE" id="PS51284">
    <property type="entry name" value="DOC"/>
    <property type="match status" value="1"/>
</dbReference>
<sequence>MTPTPHAYSPQHHPSQSNLRLSRTRRPRTANPYDASNHATPPQQLPTPVTPLVDEGADQADLEAEDIDIGVGDEEDNDEEGAEHDGDIEFGEDSNGVEAEDDDEEDEDEDVEEEGEIEEALGMPPLRIFNLGGQPVTPVDRRSTWVRPYPRLIRVGNQEELMRRVVALQYANRFRRPTVPMEVDTPFNPAALGLKEIGNLASWTVSSCKPGCGVEALRDDDTNLFWQSDGPQPHHLNIHFSRLVSILSIRIFLDFRADESYTPTRITLLAGTGYHDLIPFSSLEFEKPIGWIDVPLAHVGGGEDGRTLRAFLVQVKIVENHQNGKDTHVRGLKVYARDERTRGTLGILPDGERRKSRAVVLKGDSPNPDRAWLVEPDWMGEPELR</sequence>
<evidence type="ECO:0000256" key="2">
    <source>
        <dbReference type="ARBA" id="ARBA00022618"/>
    </source>
</evidence>
<dbReference type="GO" id="GO:0031145">
    <property type="term" value="P:anaphase-promoting complex-dependent catabolic process"/>
    <property type="evidence" value="ECO:0007669"/>
    <property type="project" value="InterPro"/>
</dbReference>
<feature type="domain" description="DOC" evidence="7">
    <location>
        <begin position="173"/>
        <end position="361"/>
    </location>
</feature>
<evidence type="ECO:0000313" key="9">
    <source>
        <dbReference type="Proteomes" id="UP000481288"/>
    </source>
</evidence>
<dbReference type="PANTHER" id="PTHR12936">
    <property type="entry name" value="ANAPHASE-PROMOTING COMPLEX 10"/>
    <property type="match status" value="1"/>
</dbReference>
<evidence type="ECO:0000256" key="3">
    <source>
        <dbReference type="ARBA" id="ARBA00022776"/>
    </source>
</evidence>
<dbReference type="OrthoDB" id="24948at2759"/>
<evidence type="ECO:0000313" key="8">
    <source>
        <dbReference type="EMBL" id="TVY56405.1"/>
    </source>
</evidence>
<dbReference type="SMART" id="SM01337">
    <property type="entry name" value="APC10"/>
    <property type="match status" value="1"/>
</dbReference>
<feature type="compositionally biased region" description="Acidic residues" evidence="6">
    <location>
        <begin position="55"/>
        <end position="92"/>
    </location>
</feature>
<accession>A0A7D8USG5</accession>
<dbReference type="EMBL" id="QGMG01000163">
    <property type="protein sequence ID" value="TVY56405.1"/>
    <property type="molecule type" value="Genomic_DNA"/>
</dbReference>
<dbReference type="AlphaFoldDB" id="A0A7D8USG5"/>